<feature type="compositionally biased region" description="Polar residues" evidence="5">
    <location>
        <begin position="1010"/>
        <end position="1048"/>
    </location>
</feature>
<keyword evidence="4" id="KW-0378">Hydrolase</keyword>
<organism evidence="8 9">
    <name type="scientific">Plutella xylostella</name>
    <name type="common">Diamondback moth</name>
    <name type="synonym">Plutella maculipennis</name>
    <dbReference type="NCBI Taxonomy" id="51655"/>
    <lineage>
        <taxon>Eukaryota</taxon>
        <taxon>Metazoa</taxon>
        <taxon>Ecdysozoa</taxon>
        <taxon>Arthropoda</taxon>
        <taxon>Hexapoda</taxon>
        <taxon>Insecta</taxon>
        <taxon>Pterygota</taxon>
        <taxon>Neoptera</taxon>
        <taxon>Endopterygota</taxon>
        <taxon>Lepidoptera</taxon>
        <taxon>Glossata</taxon>
        <taxon>Ditrysia</taxon>
        <taxon>Yponomeutoidea</taxon>
        <taxon>Plutellidae</taxon>
        <taxon>Plutella</taxon>
    </lineage>
</organism>
<dbReference type="SUPFAM" id="SSF57424">
    <property type="entry name" value="LDL receptor-like module"/>
    <property type="match status" value="7"/>
</dbReference>
<feature type="disulfide bond" evidence="2">
    <location>
        <begin position="1833"/>
        <end position="1848"/>
    </location>
</feature>
<dbReference type="Pfam" id="PF09342">
    <property type="entry name" value="DUF1986"/>
    <property type="match status" value="1"/>
</dbReference>
<feature type="domain" description="Peptidase S1" evidence="6">
    <location>
        <begin position="1459"/>
        <end position="1902"/>
    </location>
</feature>
<reference evidence="8 9" key="1">
    <citation type="submission" date="2021-06" db="EMBL/GenBank/DDBJ databases">
        <title>A haploid diamondback moth (Plutella xylostella L.) genome assembly resolves 31 chromosomes and identifies a diamide resistance mutation.</title>
        <authorList>
            <person name="Ward C.M."/>
            <person name="Perry K.D."/>
            <person name="Baker G."/>
            <person name="Powis K."/>
            <person name="Heckel D.G."/>
            <person name="Baxter S.W."/>
        </authorList>
    </citation>
    <scope>NUCLEOTIDE SEQUENCE [LARGE SCALE GENOMIC DNA]</scope>
    <source>
        <strain evidence="8 9">LV</strain>
        <tissue evidence="8">Single pupa</tissue>
    </source>
</reference>
<feature type="compositionally biased region" description="Polar residues" evidence="5">
    <location>
        <begin position="921"/>
        <end position="932"/>
    </location>
</feature>
<proteinExistence type="predicted"/>
<dbReference type="Gene3D" id="2.40.10.10">
    <property type="entry name" value="Trypsin-like serine proteases"/>
    <property type="match status" value="2"/>
</dbReference>
<feature type="region of interest" description="Disordered" evidence="5">
    <location>
        <begin position="914"/>
        <end position="965"/>
    </location>
</feature>
<feature type="compositionally biased region" description="Basic and acidic residues" evidence="5">
    <location>
        <begin position="1063"/>
        <end position="1092"/>
    </location>
</feature>
<evidence type="ECO:0000313" key="9">
    <source>
        <dbReference type="Proteomes" id="UP000823941"/>
    </source>
</evidence>
<feature type="domain" description="Peptidase S1" evidence="6">
    <location>
        <begin position="604"/>
        <end position="840"/>
    </location>
</feature>
<feature type="region of interest" description="Disordered" evidence="5">
    <location>
        <begin position="210"/>
        <end position="235"/>
    </location>
</feature>
<comment type="caution">
    <text evidence="3">Lacks conserved residue(s) required for the propagation of feature annotation.</text>
</comment>
<dbReference type="InterPro" id="IPR023415">
    <property type="entry name" value="LDLR_class-A_CS"/>
</dbReference>
<dbReference type="InterPro" id="IPR015420">
    <property type="entry name" value="Peptidase_S1A_nudel"/>
</dbReference>
<dbReference type="InterPro" id="IPR033116">
    <property type="entry name" value="TRYPSIN_SER"/>
</dbReference>
<evidence type="ECO:0000259" key="6">
    <source>
        <dbReference type="PROSITE" id="PS50240"/>
    </source>
</evidence>
<dbReference type="PANTHER" id="PTHR24258">
    <property type="entry name" value="SERINE PROTEASE-RELATED"/>
    <property type="match status" value="1"/>
</dbReference>
<evidence type="ECO:0000313" key="8">
    <source>
        <dbReference type="EMBL" id="KAG7308173.1"/>
    </source>
</evidence>
<dbReference type="InterPro" id="IPR001254">
    <property type="entry name" value="Trypsin_dom"/>
</dbReference>
<dbReference type="InterPro" id="IPR001190">
    <property type="entry name" value="SRCR"/>
</dbReference>
<dbReference type="PROSITE" id="PS01209">
    <property type="entry name" value="LDLRA_1"/>
    <property type="match status" value="3"/>
</dbReference>
<feature type="disulfide bond" evidence="2">
    <location>
        <begin position="853"/>
        <end position="865"/>
    </location>
</feature>
<evidence type="ECO:0000256" key="5">
    <source>
        <dbReference type="SAM" id="MobiDB-lite"/>
    </source>
</evidence>
<dbReference type="SMART" id="SM00020">
    <property type="entry name" value="Tryp_SPc"/>
    <property type="match status" value="1"/>
</dbReference>
<accession>A0ABQ7QT13</accession>
<protein>
    <recommendedName>
        <fullName evidence="10">Serine protease nudel</fullName>
    </recommendedName>
</protein>
<feature type="disulfide bond" evidence="2">
    <location>
        <begin position="872"/>
        <end position="887"/>
    </location>
</feature>
<evidence type="ECO:0000256" key="3">
    <source>
        <dbReference type="PROSITE-ProRule" id="PRU00196"/>
    </source>
</evidence>
<keyword evidence="1 2" id="KW-1015">Disulfide bond</keyword>
<dbReference type="PROSITE" id="PS50240">
    <property type="entry name" value="TRYPSIN_DOM"/>
    <property type="match status" value="2"/>
</dbReference>
<feature type="disulfide bond" evidence="2">
    <location>
        <begin position="339"/>
        <end position="354"/>
    </location>
</feature>
<dbReference type="SUPFAM" id="SSF50494">
    <property type="entry name" value="Trypsin-like serine proteases"/>
    <property type="match status" value="2"/>
</dbReference>
<feature type="domain" description="SRCR" evidence="7">
    <location>
        <begin position="1851"/>
        <end position="1896"/>
    </location>
</feature>
<feature type="compositionally biased region" description="Basic and acidic residues" evidence="5">
    <location>
        <begin position="992"/>
        <end position="1003"/>
    </location>
</feature>
<feature type="compositionally biased region" description="Low complexity" evidence="5">
    <location>
        <begin position="1095"/>
        <end position="1104"/>
    </location>
</feature>
<comment type="caution">
    <text evidence="8">The sequence shown here is derived from an EMBL/GenBank/DDBJ whole genome shotgun (WGS) entry which is preliminary data.</text>
</comment>
<dbReference type="CDD" id="cd00190">
    <property type="entry name" value="Tryp_SPc"/>
    <property type="match status" value="1"/>
</dbReference>
<feature type="domain" description="SRCR" evidence="7">
    <location>
        <begin position="1299"/>
        <end position="1362"/>
    </location>
</feature>
<keyword evidence="9" id="KW-1185">Reference proteome</keyword>
<feature type="disulfide bond" evidence="2">
    <location>
        <begin position="1749"/>
        <end position="1767"/>
    </location>
</feature>
<feature type="disulfide bond" evidence="2">
    <location>
        <begin position="1245"/>
        <end position="1260"/>
    </location>
</feature>
<feature type="disulfide bond" evidence="2">
    <location>
        <begin position="409"/>
        <end position="424"/>
    </location>
</feature>
<evidence type="ECO:0000256" key="1">
    <source>
        <dbReference type="ARBA" id="ARBA00023157"/>
    </source>
</evidence>
<gene>
    <name evidence="8" type="ORF">JYU34_006836</name>
</gene>
<dbReference type="Pfam" id="PF00089">
    <property type="entry name" value="Trypsin"/>
    <property type="match status" value="1"/>
</dbReference>
<dbReference type="PROSITE" id="PS00134">
    <property type="entry name" value="TRYPSIN_HIS"/>
    <property type="match status" value="1"/>
</dbReference>
<feature type="region of interest" description="Disordered" evidence="5">
    <location>
        <begin position="985"/>
        <end position="1004"/>
    </location>
</feature>
<dbReference type="InterPro" id="IPR018114">
    <property type="entry name" value="TRYPSIN_HIS"/>
</dbReference>
<evidence type="ECO:0008006" key="10">
    <source>
        <dbReference type="Google" id="ProtNLM"/>
    </source>
</evidence>
<feature type="disulfide bond" evidence="2">
    <location>
        <begin position="1695"/>
        <end position="1713"/>
    </location>
</feature>
<dbReference type="InterPro" id="IPR009003">
    <property type="entry name" value="Peptidase_S1_PA"/>
</dbReference>
<feature type="region of interest" description="Disordered" evidence="5">
    <location>
        <begin position="1142"/>
        <end position="1169"/>
    </location>
</feature>
<dbReference type="InterPro" id="IPR043504">
    <property type="entry name" value="Peptidase_S1_PA_chymotrypsin"/>
</dbReference>
<name>A0ABQ7QT13_PLUXY</name>
<feature type="region of interest" description="Disordered" evidence="5">
    <location>
        <begin position="1010"/>
        <end position="1107"/>
    </location>
</feature>
<dbReference type="Gene3D" id="4.10.400.10">
    <property type="entry name" value="Low-density Lipoprotein Receptor"/>
    <property type="match status" value="6"/>
</dbReference>
<keyword evidence="4" id="KW-0720">Serine protease</keyword>
<feature type="compositionally biased region" description="Polar residues" evidence="5">
    <location>
        <begin position="947"/>
        <end position="956"/>
    </location>
</feature>
<feature type="disulfide bond" evidence="2">
    <location>
        <begin position="1283"/>
        <end position="1298"/>
    </location>
</feature>
<dbReference type="Pfam" id="PF00057">
    <property type="entry name" value="Ldl_recept_a"/>
    <property type="match status" value="4"/>
</dbReference>
<dbReference type="InterPro" id="IPR036055">
    <property type="entry name" value="LDL_receptor-like_sf"/>
</dbReference>
<dbReference type="SMART" id="SM00192">
    <property type="entry name" value="LDLa"/>
    <property type="match status" value="10"/>
</dbReference>
<evidence type="ECO:0000256" key="4">
    <source>
        <dbReference type="RuleBase" id="RU363034"/>
    </source>
</evidence>
<dbReference type="EMBL" id="JAHIBW010000009">
    <property type="protein sequence ID" value="KAG7308173.1"/>
    <property type="molecule type" value="Genomic_DNA"/>
</dbReference>
<dbReference type="PROSITE" id="PS50287">
    <property type="entry name" value="SRCR_2"/>
    <property type="match status" value="2"/>
</dbReference>
<dbReference type="PROSITE" id="PS50068">
    <property type="entry name" value="LDLRA_2"/>
    <property type="match status" value="8"/>
</dbReference>
<dbReference type="PANTHER" id="PTHR24258:SF116">
    <property type="entry name" value="FI16631P1-RELATED"/>
    <property type="match status" value="1"/>
</dbReference>
<dbReference type="Proteomes" id="UP000823941">
    <property type="component" value="Chromosome 9"/>
</dbReference>
<feature type="disulfide bond" evidence="2">
    <location>
        <begin position="1742"/>
        <end position="1754"/>
    </location>
</feature>
<dbReference type="CDD" id="cd00112">
    <property type="entry name" value="LDLa"/>
    <property type="match status" value="10"/>
</dbReference>
<dbReference type="InterPro" id="IPR002172">
    <property type="entry name" value="LDrepeatLR_classA_rpt"/>
</dbReference>
<dbReference type="PROSITE" id="PS00135">
    <property type="entry name" value="TRYPSIN_SER"/>
    <property type="match status" value="1"/>
</dbReference>
<evidence type="ECO:0000256" key="2">
    <source>
        <dbReference type="PROSITE-ProRule" id="PRU00124"/>
    </source>
</evidence>
<dbReference type="PRINTS" id="PR00261">
    <property type="entry name" value="LDLRECEPTOR"/>
</dbReference>
<keyword evidence="4" id="KW-0645">Protease</keyword>
<evidence type="ECO:0000259" key="7">
    <source>
        <dbReference type="PROSITE" id="PS50287"/>
    </source>
</evidence>
<dbReference type="Gene3D" id="2.40.128.620">
    <property type="match status" value="1"/>
</dbReference>
<sequence>MNEKVQLEKTLGLPPMELAEGTTYIKRESGSNIAQKCFHPWLKRALQTVLLTACAVGTFVVLLRLLQSTDSNNKSTEIIVVTGLRDSPNITVQQHNFEIILQLRNKTSNRSRRKRSITSKQDLLATFKLHEEVVKKARNIVMNHDKPCNSDTQDSICRDLVHKLDLVTKKRSAGHTNEGLKNHEDVLTSAKESDTVVEDVNHEGDNIMDANEGEDHHDHGFQARSQYPGPAYPDPGPSYPIVAPAPIADTCLLARLLKHNPQQLHAYHVPYHGRAVSDVQEHEDHNVHPQDIEILRSHTTTPRITLTNESLSSTREADCPIGSVSCEDGGSCVAQKQWCDGLVDCADASDEARCTCKARVDKSRLCDGYYDCPFGEDEMGCFGCSEDTFSCEDLDLNSRSSCFSREQRCDNTADCPNRKDELECNLLAPSLHDKPMFAVSNTEGFLQRNFRGTWFPVCNNPYMWAHDACRRETGLIIRPPYIQMVPIDPRLKVTYLNTGPGGVQMSDSCVNSSAVYVTCPDLLCGTRVLTTPQFLRENAAFENHLFGRNKRFLLRNPRYPIVYFNRSKRHVNNTFSRNSMAEENVPYIDGGIRGWRDKRAETRVVGGRPSQPAAWPWMIALYRNGMFHCGGVVISQKWVVSAAHCVHKFWEHYYEIQVGMLRRFSFSPQESNHRVTHVIVNQHYDRVDMKNDLSLLRVTPSIQFSRWVRPICLPGPDTAGPDWKWGPPSGTSCVAVGWGATVEHGPDPDHMREVEVPIWGQCKHREDRAGKEICAGPVEGGKDACQGDSGGPLLCRNPLNAQQWYMAGIVSHGDGCARKGEPGVYTRVSLFVKWIKFHIFSKTLPGIQPKQECPGFKCISGIAKCLPKNRMCDKIIDCLDGEDEMNCNIDSPLHGADKNMFISENTVEKRNNFETKEAETESPTVKNTTQGSKDIIEDTDISETKSIHTVSHQATMRDNLDSAGTVSRGDIETISISVTKDPLESRSMMIDSQKKNEELRESDIPENFDDFTTTITTQSPEKNSITTLSDTTEDFSQSVEQETQSVENESQEIGIKNPQTKSTTEKIHAEHDSDSTEEKDHSKERKINKEDQEATDTTTTDSSSVANTDLIDSTTQKIIITTRSETDDLDDKESKTFSLDLPLDESDLTNNHHVNKHDQNSDLSSEPESKSIVDKVKGLVLAKYLVPANIKKKHRVPKFFECLRINQSIPYHHRCNHKADCEDGTDELDCSCVDYVTTFDEKLICDGVVDCADGHDELNCYSCADDHFLCKISQTCLPLSFVCDKKPQCPQGEDELDCFALSNGKNIEIDFDGRPKVALEGYITRRNRNNWNIVCEDKLSFDRQEAAASHICRYLGFSAANSYHVKYINIKDEILTESNTDFRRKRDASTVPISFMYRTAEEDSDKARNIVIRDPQVIKEQCVPNITKTCMSLYVSCELNLYSEFTEFYELENDIAFRQADGKAVRRLWPWVAKVFVEGEYRCTGVLVDLSWVLVSHSCLWDSMLIQNYITVVLGAQRTLKATHGPYEQIYQVNGKKELYHSKAALLHLKEPASYSRLVKPMVVPAVTTHSEENDAICVAVGQDDNNKTVSVFLKETEEGCDLHSKCFKRHKPELICPADMKSRRSWSGIVSCHSARGWAPAASFVEAGGECGFGDRIVGVDVDNLRSEIKHASGKVLSTSTEQVTTDACDGIRCRRGKCIKFSKLCDDVRDCEDGYDESDTACMKKQTVCEEDPHHRGCECTSGQMKCKNGRCIAKELFGDGNNDCYDGSDEPGRVVTCAQYLSRVMPLRLCDGVLHCDDKSDEDPMFCKCFSKKSYKCGSTEHCVAPDLVCDGSPDCPHKEDEATCMAISAPEGTPYGTGEVIVRSHGVWHSKCYPKENHTRSELEDICRQLGFISGHAKQLKVGQKSTFHPVTKVVLEPFTEVVLNNNTRIKLRNSDQPLARAVVNEDLENCYPVYIECL</sequence>